<sequence>MPDDPSATIKKARKPGKAGRKLKAAKSPERGHTAPVEIPASHPASRPNPHTFAAYGVDLMQRQILFFDTLRQRANMMLAHERNGMPPVLKFKYELVADAAAFEPASNYQLLKILEIGDICLDDCLDPQKPPVIIIDPRAGHGPGIGGFKTDSEVGIALHEGYPVYFVVFTPDPLPGQTLADVMASLRQFVEIVRKRHDGRAPVLYGNCQGGWAAALLAADCEGLAGPVVMNGSPLAYWAGEPGTNPMRLAAGFLGGAWLNHLLSDLGNGRFDGAWLVQNFENLKPEGAIFRKYADLFESVDTSAERFLDFERWWGGYYRLSREEILAIVENLFIGNRLEQGLVKLGPHCEIDLKRIRNPLVIFASYGDNITPPHQALGWIPAVYKTTEELVAADQRIVYLINQHAGHLGIFVSASVARLEHRAILERLSEVEALEPGLYEMRIDNPTGDPDCGHDQYTVRFEPRRVEDLVFNTQPDAFERVGRLSSRLEAAYATFASPWVRAWSNPVTAEVLKWSHPMRVTRYMFSERFNPAMAMAAAFAPMVRAHRKQPGEENRFRKAETTSVDWVETGLTRMRESRDAAAEQAFSWLYDWPSLRGSSDGEAGKR</sequence>
<evidence type="ECO:0000313" key="3">
    <source>
        <dbReference type="Proteomes" id="UP000024942"/>
    </source>
</evidence>
<dbReference type="InterPro" id="IPR029058">
    <property type="entry name" value="AB_hydrolase_fold"/>
</dbReference>
<accession>A0A059G1Y5</accession>
<dbReference type="PATRIC" id="fig|1280953.3.peg.3966"/>
<dbReference type="InterPro" id="IPR051321">
    <property type="entry name" value="PHA/PHB_synthase"/>
</dbReference>
<keyword evidence="3" id="KW-1185">Reference proteome</keyword>
<feature type="region of interest" description="Disordered" evidence="1">
    <location>
        <begin position="1"/>
        <end position="49"/>
    </location>
</feature>
<comment type="caution">
    <text evidence="2">The sequence shown here is derived from an EMBL/GenBank/DDBJ whole genome shotgun (WGS) entry which is preliminary data.</text>
</comment>
<protein>
    <recommendedName>
        <fullName evidence="4">Poly(3-hydroxyalkanoate) synthetase</fullName>
    </recommendedName>
</protein>
<dbReference type="Gene3D" id="3.40.50.1820">
    <property type="entry name" value="alpha/beta hydrolase"/>
    <property type="match status" value="1"/>
</dbReference>
<name>A0A059G1Y5_9PROT</name>
<evidence type="ECO:0000256" key="1">
    <source>
        <dbReference type="SAM" id="MobiDB-lite"/>
    </source>
</evidence>
<dbReference type="PANTHER" id="PTHR36837">
    <property type="entry name" value="POLY(3-HYDROXYALKANOATE) POLYMERASE SUBUNIT PHAC"/>
    <property type="match status" value="1"/>
</dbReference>
<dbReference type="PANTHER" id="PTHR36837:SF2">
    <property type="entry name" value="POLY(3-HYDROXYALKANOATE) POLYMERASE SUBUNIT PHAC"/>
    <property type="match status" value="1"/>
</dbReference>
<dbReference type="SUPFAM" id="SSF53474">
    <property type="entry name" value="alpha/beta-Hydrolases"/>
    <property type="match status" value="1"/>
</dbReference>
<evidence type="ECO:0000313" key="2">
    <source>
        <dbReference type="EMBL" id="KCZ99515.1"/>
    </source>
</evidence>
<proteinExistence type="predicted"/>
<dbReference type="EMBL" id="ARYL01000071">
    <property type="protein sequence ID" value="KCZ99515.1"/>
    <property type="molecule type" value="Genomic_DNA"/>
</dbReference>
<evidence type="ECO:0008006" key="4">
    <source>
        <dbReference type="Google" id="ProtNLM"/>
    </source>
</evidence>
<dbReference type="InterPro" id="IPR024501">
    <property type="entry name" value="DUF3141"/>
</dbReference>
<feature type="compositionally biased region" description="Basic residues" evidence="1">
    <location>
        <begin position="10"/>
        <end position="24"/>
    </location>
</feature>
<dbReference type="Proteomes" id="UP000024942">
    <property type="component" value="Unassembled WGS sequence"/>
</dbReference>
<dbReference type="eggNOG" id="COG3243">
    <property type="taxonomic scope" value="Bacteria"/>
</dbReference>
<dbReference type="OrthoDB" id="7231451at2"/>
<organism evidence="2 3">
    <name type="scientific">Hyphomonas oceanitis SCH89</name>
    <dbReference type="NCBI Taxonomy" id="1280953"/>
    <lineage>
        <taxon>Bacteria</taxon>
        <taxon>Pseudomonadati</taxon>
        <taxon>Pseudomonadota</taxon>
        <taxon>Alphaproteobacteria</taxon>
        <taxon>Hyphomonadales</taxon>
        <taxon>Hyphomonadaceae</taxon>
        <taxon>Hyphomonas</taxon>
    </lineage>
</organism>
<dbReference type="STRING" id="1280953.HOC_19876"/>
<gene>
    <name evidence="2" type="ORF">HOC_19876</name>
</gene>
<reference evidence="2 3" key="1">
    <citation type="journal article" date="2014" name="Antonie Van Leeuwenhoek">
        <title>Hyphomonas beringensis sp. nov. and Hyphomonas chukchiensis sp. nov., isolated from surface seawater of the Bering Sea and Chukchi Sea.</title>
        <authorList>
            <person name="Li C."/>
            <person name="Lai Q."/>
            <person name="Li G."/>
            <person name="Dong C."/>
            <person name="Wang J."/>
            <person name="Liao Y."/>
            <person name="Shao Z."/>
        </authorList>
    </citation>
    <scope>NUCLEOTIDE SEQUENCE [LARGE SCALE GENOMIC DNA]</scope>
    <source>
        <strain evidence="2 3">SCH89</strain>
    </source>
</reference>
<dbReference type="Pfam" id="PF11339">
    <property type="entry name" value="DUF3141"/>
    <property type="match status" value="1"/>
</dbReference>
<dbReference type="AlphaFoldDB" id="A0A059G1Y5"/>